<dbReference type="Gene3D" id="3.40.50.11820">
    <property type="match status" value="1"/>
</dbReference>
<evidence type="ECO:0000256" key="1">
    <source>
        <dbReference type="ARBA" id="ARBA00004202"/>
    </source>
</evidence>
<dbReference type="InterPro" id="IPR007554">
    <property type="entry name" value="Glycerophosphate_synth"/>
</dbReference>
<reference evidence="7 8" key="1">
    <citation type="submission" date="2017-02" db="EMBL/GenBank/DDBJ databases">
        <authorList>
            <person name="Guo L."/>
        </authorList>
    </citation>
    <scope>NUCLEOTIDE SEQUENCE [LARGE SCALE GENOMIC DNA]</scope>
    <source>
        <strain evidence="7 8">PRS09-11288</strain>
    </source>
</reference>
<accession>A0ABM6J0B5</accession>
<dbReference type="Proteomes" id="UP000191010">
    <property type="component" value="Chromosome"/>
</dbReference>
<keyword evidence="3" id="KW-1003">Cell membrane</keyword>
<dbReference type="PANTHER" id="PTHR37316">
    <property type="entry name" value="TEICHOIC ACID GLYCEROL-PHOSPHATE PRIMASE"/>
    <property type="match status" value="1"/>
</dbReference>
<dbReference type="Gene3D" id="3.40.50.12580">
    <property type="match status" value="1"/>
</dbReference>
<dbReference type="SUPFAM" id="SSF53756">
    <property type="entry name" value="UDP-Glycosyltransferase/glycogen phosphorylase"/>
    <property type="match status" value="1"/>
</dbReference>
<evidence type="ECO:0000256" key="2">
    <source>
        <dbReference type="ARBA" id="ARBA00010488"/>
    </source>
</evidence>
<dbReference type="PANTHER" id="PTHR37316:SF3">
    <property type="entry name" value="TEICHOIC ACID GLYCEROL-PHOSPHATE TRANSFERASE"/>
    <property type="match status" value="1"/>
</dbReference>
<keyword evidence="4" id="KW-0808">Transferase</keyword>
<evidence type="ECO:0000313" key="8">
    <source>
        <dbReference type="Proteomes" id="UP000191010"/>
    </source>
</evidence>
<dbReference type="InterPro" id="IPR043148">
    <property type="entry name" value="TagF_C"/>
</dbReference>
<keyword evidence="5" id="KW-0777">Teichoic acid biosynthesis</keyword>
<evidence type="ECO:0000313" key="7">
    <source>
        <dbReference type="EMBL" id="AQW67799.1"/>
    </source>
</evidence>
<keyword evidence="6" id="KW-0472">Membrane</keyword>
<dbReference type="InterPro" id="IPR007739">
    <property type="entry name" value="RgpF"/>
</dbReference>
<sequence length="851" mass="97927">MSFELPPPPPEAGSDLVIATLWRSGTFDATYYLSQYPDVAAAGIDPLVHFVRHGAREKRNPNAYFNTHYYLSMNPDVAQCDMNPLYHFCTDGWKELRKPCKEFDVWWYWSSYLDPASDAINPLAHFLHEGIAANALPRPQGPFAQTTQSAWLPERPIKRICLFAGYDPDGLVDDYVVQYLRALRAHADVYYLADCVMQDGELLKLKGIVKDAWAGRHQRYDFGSYSLLANSLVGWDTIDQYDELLLANDSCYLVKDFDDVFEQMDKRRCDWWGLQATKGIAKTKAEPSNQFKQPIAMDTVRASMLDRFEEDDTYDFLIGSYFVAYRKPVLSDPDFRKLLSTVVQQPNKQNVIFKYEIGLTRYLITRGFVLDTFISSLYPFHPIYSNQHFKLLEAGFPLFKRYLLTANHYQVAKLYRWKEKILACAPEADVQTMERNLTRITDQEVLERNLYIGTSRLPDNEQVPTTLLTHAEFIEADHRVPKYDHWWAFPVCAFSGVFSGNERAVFEEVKDDEGIFKIILTRGKPVTVEGRNVLVVPLESPEGQYHLLRAKILFIKHTPTRNLVYPLSSDLHDLINLWHGIPLKRIGYASLDQQNRRDAIAEEHARCRAVISSSSIDTMAMAAAFYPLSYNDVWQTGLPRNDFILRDFGKLPKDLQAESLKLENAIAGRGLILFMPTFRNGAANACYQFTKNELEQLEEWLLENDLVLGVREHMADRSGSYAEQLGRLGALDLSDEHYPNVEVLYRSARLLITDYSSCFIDFMLTGKPMVSFAYDYEYYAGVERGLFYELEHVFPGSVCSDFEALHNALKQNSDVHPEMAVGYDWKKKIFFDWCDDHNSARLIDRVKSLIN</sequence>
<comment type="similarity">
    <text evidence="2">Belongs to the CDP-glycerol glycerophosphotransferase family.</text>
</comment>
<dbReference type="Pfam" id="PF04464">
    <property type="entry name" value="Glyphos_transf"/>
    <property type="match status" value="1"/>
</dbReference>
<evidence type="ECO:0000256" key="5">
    <source>
        <dbReference type="ARBA" id="ARBA00022944"/>
    </source>
</evidence>
<comment type="subcellular location">
    <subcellularLocation>
        <location evidence="1">Cell membrane</location>
        <topology evidence="1">Peripheral membrane protein</topology>
    </subcellularLocation>
</comment>
<name>A0ABM6J0B5_9PSED</name>
<keyword evidence="8" id="KW-1185">Reference proteome</keyword>
<gene>
    <name evidence="7" type="ORF">B2J77_05935</name>
</gene>
<dbReference type="Pfam" id="PF05045">
    <property type="entry name" value="RgpF"/>
    <property type="match status" value="1"/>
</dbReference>
<protein>
    <submittedName>
        <fullName evidence="7">Uncharacterized protein</fullName>
    </submittedName>
</protein>
<dbReference type="EMBL" id="CP019952">
    <property type="protein sequence ID" value="AQW67799.1"/>
    <property type="molecule type" value="Genomic_DNA"/>
</dbReference>
<proteinExistence type="inferred from homology"/>
<dbReference type="InterPro" id="IPR051612">
    <property type="entry name" value="Teichoic_Acid_Biosynth"/>
</dbReference>
<evidence type="ECO:0000256" key="3">
    <source>
        <dbReference type="ARBA" id="ARBA00022475"/>
    </source>
</evidence>
<dbReference type="InterPro" id="IPR043149">
    <property type="entry name" value="TagF_N"/>
</dbReference>
<evidence type="ECO:0000256" key="4">
    <source>
        <dbReference type="ARBA" id="ARBA00022679"/>
    </source>
</evidence>
<dbReference type="RefSeq" id="WP_194286096.1">
    <property type="nucleotide sequence ID" value="NZ_CP019952.1"/>
</dbReference>
<organism evidence="7 8">
    <name type="scientific">Pseudomonas parafulva</name>
    <dbReference type="NCBI Taxonomy" id="157782"/>
    <lineage>
        <taxon>Bacteria</taxon>
        <taxon>Pseudomonadati</taxon>
        <taxon>Pseudomonadota</taxon>
        <taxon>Gammaproteobacteria</taxon>
        <taxon>Pseudomonadales</taxon>
        <taxon>Pseudomonadaceae</taxon>
        <taxon>Pseudomonas</taxon>
    </lineage>
</organism>
<evidence type="ECO:0000256" key="6">
    <source>
        <dbReference type="ARBA" id="ARBA00023136"/>
    </source>
</evidence>